<comment type="caution">
    <text evidence="1">The sequence shown here is derived from an EMBL/GenBank/DDBJ whole genome shotgun (WGS) entry which is preliminary data.</text>
</comment>
<protein>
    <submittedName>
        <fullName evidence="1">Uncharacterized protein</fullName>
    </submittedName>
</protein>
<dbReference type="EMBL" id="JAGDFM010000519">
    <property type="protein sequence ID" value="KAG7377482.1"/>
    <property type="molecule type" value="Genomic_DNA"/>
</dbReference>
<dbReference type="AlphaFoldDB" id="A0A8T1V867"/>
<keyword evidence="2" id="KW-1185">Reference proteome</keyword>
<name>A0A8T1V867_9STRA</name>
<evidence type="ECO:0000313" key="2">
    <source>
        <dbReference type="Proteomes" id="UP000694044"/>
    </source>
</evidence>
<proteinExistence type="predicted"/>
<reference evidence="1" key="1">
    <citation type="submission" date="2021-02" db="EMBL/GenBank/DDBJ databases">
        <authorList>
            <person name="Palmer J.M."/>
        </authorList>
    </citation>
    <scope>NUCLEOTIDE SEQUENCE</scope>
    <source>
        <strain evidence="1">SCRP734</strain>
    </source>
</reference>
<gene>
    <name evidence="1" type="ORF">PHYPSEUDO_011549</name>
</gene>
<accession>A0A8T1V867</accession>
<evidence type="ECO:0000313" key="1">
    <source>
        <dbReference type="EMBL" id="KAG7377482.1"/>
    </source>
</evidence>
<organism evidence="1 2">
    <name type="scientific">Phytophthora pseudosyringae</name>
    <dbReference type="NCBI Taxonomy" id="221518"/>
    <lineage>
        <taxon>Eukaryota</taxon>
        <taxon>Sar</taxon>
        <taxon>Stramenopiles</taxon>
        <taxon>Oomycota</taxon>
        <taxon>Peronosporomycetes</taxon>
        <taxon>Peronosporales</taxon>
        <taxon>Peronosporaceae</taxon>
        <taxon>Phytophthora</taxon>
    </lineage>
</organism>
<sequence length="197" mass="22565">MFVEKTFWARRVALNELADACDDEADAMASVRMLYVMFTKLRQLAANGIPDSCARVPRLPAALAEADRPFNQTYCNRHAKVFRDNYRVNHHVFDSLVEICDAQITEPVRPTQTSSLAISLRLCCSNLRSSCCSALCRMGRVVLTTQVSVRLPQKTERAILRKRILYNTYYLLNEHGLSHKKKFAVREEINIGYHLQL</sequence>
<dbReference type="OrthoDB" id="142620at2759"/>
<dbReference type="Proteomes" id="UP000694044">
    <property type="component" value="Unassembled WGS sequence"/>
</dbReference>